<feature type="transmembrane region" description="Helical" evidence="1">
    <location>
        <begin position="97"/>
        <end position="115"/>
    </location>
</feature>
<dbReference type="Proteomes" id="UP001596443">
    <property type="component" value="Unassembled WGS sequence"/>
</dbReference>
<dbReference type="EMBL" id="JBHSWX010000001">
    <property type="protein sequence ID" value="MFC6784709.1"/>
    <property type="molecule type" value="Genomic_DNA"/>
</dbReference>
<comment type="caution">
    <text evidence="2">The sequence shown here is derived from an EMBL/GenBank/DDBJ whole genome shotgun (WGS) entry which is preliminary data.</text>
</comment>
<dbReference type="AlphaFoldDB" id="A0ABD5TAM0"/>
<evidence type="ECO:0000256" key="1">
    <source>
        <dbReference type="SAM" id="Phobius"/>
    </source>
</evidence>
<gene>
    <name evidence="2" type="ORF">ACFQFD_01495</name>
</gene>
<feature type="transmembrane region" description="Helical" evidence="1">
    <location>
        <begin position="121"/>
        <end position="143"/>
    </location>
</feature>
<dbReference type="GeneID" id="81211426"/>
<dbReference type="RefSeq" id="WP_284063530.1">
    <property type="nucleotide sequence ID" value="NZ_CP126159.1"/>
</dbReference>
<keyword evidence="1" id="KW-0812">Transmembrane</keyword>
<organism evidence="2 3">
    <name type="scientific">Halobaculum halobium</name>
    <dbReference type="NCBI Taxonomy" id="3032281"/>
    <lineage>
        <taxon>Archaea</taxon>
        <taxon>Methanobacteriati</taxon>
        <taxon>Methanobacteriota</taxon>
        <taxon>Stenosarchaea group</taxon>
        <taxon>Halobacteria</taxon>
        <taxon>Halobacteriales</taxon>
        <taxon>Haloferacaceae</taxon>
        <taxon>Halobaculum</taxon>
    </lineage>
</organism>
<sequence>MHDAVHLGAVSLQIGIAAGGVLAVRRGDAAAAFNAAFALTVALFPFGLSVTGPPAVAEAVAGSSELLLWVALAGFLHVVGMLGWYDTVWWWDHLTHTVSAALAASIVYSGLVVISRPPVGLGLTSVALAGATVGFVLALGVFWELGELFARDIAEWLDIEPVLVHYGWRDTALDLVFDLVGALVVVVMDLSLSVAIAATSPTATRTALVWTGWAVSGGSALLATGLVASHYTSESR</sequence>
<reference evidence="2 3" key="1">
    <citation type="journal article" date="2019" name="Int. J. Syst. Evol. Microbiol.">
        <title>The Global Catalogue of Microorganisms (GCM) 10K type strain sequencing project: providing services to taxonomists for standard genome sequencing and annotation.</title>
        <authorList>
            <consortium name="The Broad Institute Genomics Platform"/>
            <consortium name="The Broad Institute Genome Sequencing Center for Infectious Disease"/>
            <person name="Wu L."/>
            <person name="Ma J."/>
        </authorList>
    </citation>
    <scope>NUCLEOTIDE SEQUENCE [LARGE SCALE GENOMIC DNA]</scope>
    <source>
        <strain evidence="2 3">SYNS20</strain>
    </source>
</reference>
<keyword evidence="3" id="KW-1185">Reference proteome</keyword>
<feature type="transmembrane region" description="Helical" evidence="1">
    <location>
        <begin position="6"/>
        <end position="24"/>
    </location>
</feature>
<protein>
    <submittedName>
        <fullName evidence="2">Uncharacterized protein</fullName>
    </submittedName>
</protein>
<keyword evidence="1" id="KW-1133">Transmembrane helix</keyword>
<feature type="transmembrane region" description="Helical" evidence="1">
    <location>
        <begin position="210"/>
        <end position="231"/>
    </location>
</feature>
<accession>A0ABD5TAM0</accession>
<evidence type="ECO:0000313" key="3">
    <source>
        <dbReference type="Proteomes" id="UP001596443"/>
    </source>
</evidence>
<feature type="transmembrane region" description="Helical" evidence="1">
    <location>
        <begin position="175"/>
        <end position="198"/>
    </location>
</feature>
<keyword evidence="1" id="KW-0472">Membrane</keyword>
<dbReference type="Pfam" id="PF09997">
    <property type="entry name" value="DUF2238"/>
    <property type="match status" value="1"/>
</dbReference>
<proteinExistence type="predicted"/>
<name>A0ABD5TAM0_9EURY</name>
<evidence type="ECO:0000313" key="2">
    <source>
        <dbReference type="EMBL" id="MFC6784709.1"/>
    </source>
</evidence>
<feature type="transmembrane region" description="Helical" evidence="1">
    <location>
        <begin position="31"/>
        <end position="51"/>
    </location>
</feature>
<dbReference type="InterPro" id="IPR014509">
    <property type="entry name" value="YjdF-like"/>
</dbReference>
<feature type="transmembrane region" description="Helical" evidence="1">
    <location>
        <begin position="66"/>
        <end position="85"/>
    </location>
</feature>